<accession>A0A0F4LIS0</accession>
<evidence type="ECO:0000259" key="8">
    <source>
        <dbReference type="PROSITE" id="PS51101"/>
    </source>
</evidence>
<dbReference type="EMBL" id="JXLI01000008">
    <property type="protein sequence ID" value="KJY57436.1"/>
    <property type="molecule type" value="Genomic_DNA"/>
</dbReference>
<dbReference type="GO" id="GO:0008982">
    <property type="term" value="F:protein-N(PI)-phosphohistidine-sugar phosphotransferase activity"/>
    <property type="evidence" value="ECO:0007669"/>
    <property type="project" value="InterPro"/>
</dbReference>
<dbReference type="AlphaFoldDB" id="A0A0F4LIS0"/>
<name>A0A0F4LIS0_9LACO</name>
<reference evidence="9 11" key="1">
    <citation type="submission" date="2015-01" db="EMBL/GenBank/DDBJ databases">
        <title>Comparative genomics of the lactic acid bacteria isolated from the honey bee gut.</title>
        <authorList>
            <person name="Ellegaard K.M."/>
            <person name="Tamarit D."/>
            <person name="Javelind E."/>
            <person name="Olofsson T."/>
            <person name="Andersson S.G."/>
            <person name="Vasquez A."/>
        </authorList>
    </citation>
    <scope>NUCLEOTIDE SEQUENCE [LARGE SCALE GENOMIC DNA]</scope>
    <source>
        <strain evidence="9 11">Hma8</strain>
    </source>
</reference>
<dbReference type="PROSITE" id="PS51101">
    <property type="entry name" value="PTS_EIIB_TYPE_4"/>
    <property type="match status" value="1"/>
</dbReference>
<sequence>MIKVIRVDHRLLHGQVIFSWTKFANIERVIVIDTATANDDFKKMSLKLAKPEDVRLNVFSVDKAISKIDQIKALKDNIMLLFENVAELSKFIAAYGSVDEINYGLIPSKPNAKRFSNAIYLTPEEVKLTKEMCDKGIKISMQQVPSANKELLNNII</sequence>
<evidence type="ECO:0000313" key="11">
    <source>
        <dbReference type="Proteomes" id="UP000033531"/>
    </source>
</evidence>
<evidence type="ECO:0000256" key="2">
    <source>
        <dbReference type="ARBA" id="ARBA00022448"/>
    </source>
</evidence>
<evidence type="ECO:0000313" key="9">
    <source>
        <dbReference type="EMBL" id="KJY57436.1"/>
    </source>
</evidence>
<dbReference type="EMBL" id="QGLG01000002">
    <property type="protein sequence ID" value="PXY84027.1"/>
    <property type="molecule type" value="Genomic_DNA"/>
</dbReference>
<keyword evidence="6" id="KW-0598">Phosphotransferase system</keyword>
<dbReference type="SUPFAM" id="SSF52728">
    <property type="entry name" value="PTS IIb component"/>
    <property type="match status" value="1"/>
</dbReference>
<dbReference type="InterPro" id="IPR036667">
    <property type="entry name" value="PTS_IIB_sorbose-sp_sf"/>
</dbReference>
<dbReference type="InterPro" id="IPR004720">
    <property type="entry name" value="PTS_IIB_sorbose-sp"/>
</dbReference>
<keyword evidence="12" id="KW-1185">Reference proteome</keyword>
<proteinExistence type="predicted"/>
<dbReference type="STRING" id="1218507.JF74_04640"/>
<dbReference type="GO" id="GO:0016301">
    <property type="term" value="F:kinase activity"/>
    <property type="evidence" value="ECO:0007669"/>
    <property type="project" value="UniProtKB-KW"/>
</dbReference>
<feature type="domain" description="PTS EIIB type-4" evidence="8">
    <location>
        <begin position="1"/>
        <end position="156"/>
    </location>
</feature>
<keyword evidence="3" id="KW-0963">Cytoplasm</keyword>
<evidence type="ECO:0000256" key="6">
    <source>
        <dbReference type="ARBA" id="ARBA00022683"/>
    </source>
</evidence>
<evidence type="ECO:0000256" key="3">
    <source>
        <dbReference type="ARBA" id="ARBA00022490"/>
    </source>
</evidence>
<keyword evidence="7" id="KW-0418">Kinase</keyword>
<evidence type="ECO:0000256" key="1">
    <source>
        <dbReference type="ARBA" id="ARBA00004496"/>
    </source>
</evidence>
<evidence type="ECO:0000256" key="5">
    <source>
        <dbReference type="ARBA" id="ARBA00022679"/>
    </source>
</evidence>
<keyword evidence="2" id="KW-0813">Transport</keyword>
<dbReference type="Pfam" id="PF03830">
    <property type="entry name" value="PTSIIB_sorb"/>
    <property type="match status" value="1"/>
</dbReference>
<dbReference type="HOGENOM" id="CLU_116175_2_0_9"/>
<evidence type="ECO:0000256" key="4">
    <source>
        <dbReference type="ARBA" id="ARBA00022597"/>
    </source>
</evidence>
<comment type="subcellular location">
    <subcellularLocation>
        <location evidence="1">Cytoplasm</location>
    </subcellularLocation>
</comment>
<dbReference type="GO" id="GO:0005737">
    <property type="term" value="C:cytoplasm"/>
    <property type="evidence" value="ECO:0007669"/>
    <property type="project" value="UniProtKB-SubCell"/>
</dbReference>
<keyword evidence="5" id="KW-0808">Transferase</keyword>
<comment type="caution">
    <text evidence="9">The sequence shown here is derived from an EMBL/GenBank/DDBJ whole genome shotgun (WGS) entry which is preliminary data.</text>
</comment>
<dbReference type="GO" id="GO:0009401">
    <property type="term" value="P:phosphoenolpyruvate-dependent sugar phosphotransferase system"/>
    <property type="evidence" value="ECO:0007669"/>
    <property type="project" value="UniProtKB-KW"/>
</dbReference>
<dbReference type="OrthoDB" id="9788818at2"/>
<gene>
    <name evidence="10" type="ORF">DK873_02250</name>
    <name evidence="9" type="ORF">JF74_04640</name>
</gene>
<evidence type="ECO:0000256" key="7">
    <source>
        <dbReference type="ARBA" id="ARBA00022777"/>
    </source>
</evidence>
<dbReference type="RefSeq" id="WP_046324425.1">
    <property type="nucleotide sequence ID" value="NZ_JBHTMT010000008.1"/>
</dbReference>
<protein>
    <submittedName>
        <fullName evidence="9">PTS Man IIB</fullName>
    </submittedName>
    <submittedName>
        <fullName evidence="10">PTS mannose/fructose/sorbose transporter subunit IIB</fullName>
    </submittedName>
</protein>
<reference evidence="10 12" key="2">
    <citation type="submission" date="2018-05" db="EMBL/GenBank/DDBJ databases">
        <title>Reference genomes for bee gut microbiota database.</title>
        <authorList>
            <person name="Ellegaard K.M."/>
        </authorList>
    </citation>
    <scope>NUCLEOTIDE SEQUENCE [LARGE SCALE GENOMIC DNA]</scope>
    <source>
        <strain evidence="10 12">ESL0184</strain>
    </source>
</reference>
<organism evidence="9 11">
    <name type="scientific">Lactobacillus melliventris</name>
    <dbReference type="NCBI Taxonomy" id="1218507"/>
    <lineage>
        <taxon>Bacteria</taxon>
        <taxon>Bacillati</taxon>
        <taxon>Bacillota</taxon>
        <taxon>Bacilli</taxon>
        <taxon>Lactobacillales</taxon>
        <taxon>Lactobacillaceae</taxon>
        <taxon>Lactobacillus</taxon>
    </lineage>
</organism>
<evidence type="ECO:0000313" key="10">
    <source>
        <dbReference type="EMBL" id="PXY84027.1"/>
    </source>
</evidence>
<dbReference type="PATRIC" id="fig|1218507.3.peg.631"/>
<keyword evidence="4" id="KW-0762">Sugar transport</keyword>
<evidence type="ECO:0000313" key="12">
    <source>
        <dbReference type="Proteomes" id="UP000247698"/>
    </source>
</evidence>
<dbReference type="Proteomes" id="UP000247698">
    <property type="component" value="Unassembled WGS sequence"/>
</dbReference>
<dbReference type="Proteomes" id="UP000033531">
    <property type="component" value="Unassembled WGS sequence"/>
</dbReference>
<dbReference type="Gene3D" id="3.40.35.10">
    <property type="entry name" value="Phosphotransferase system, sorbose subfamily IIB component"/>
    <property type="match status" value="1"/>
</dbReference>